<keyword evidence="2" id="KW-1185">Reference proteome</keyword>
<sequence>MQQLISTTAAATAAWNPPTPRPLPVTSRFHGEETCDMYIPNETLHETEPALAFGRPPVHVKPKAPSTDTLYTNKFSRNTRREKETSCSAPQRCPQPVANPFGFSDYPPNDYYDHWQPGYKLPRTSHPEEDSGIKTIVDNMHQLTIDRAATNKRLLHFFICLENEFGYDASNHVKMSALG</sequence>
<organism evidence="2 3">
    <name type="scientific">Romanomermis culicivorax</name>
    <name type="common">Nematode worm</name>
    <dbReference type="NCBI Taxonomy" id="13658"/>
    <lineage>
        <taxon>Eukaryota</taxon>
        <taxon>Metazoa</taxon>
        <taxon>Ecdysozoa</taxon>
        <taxon>Nematoda</taxon>
        <taxon>Enoplea</taxon>
        <taxon>Dorylaimia</taxon>
        <taxon>Mermithida</taxon>
        <taxon>Mermithoidea</taxon>
        <taxon>Mermithidae</taxon>
        <taxon>Romanomermis</taxon>
    </lineage>
</organism>
<feature type="region of interest" description="Disordered" evidence="1">
    <location>
        <begin position="1"/>
        <end position="23"/>
    </location>
</feature>
<reference evidence="3" key="1">
    <citation type="submission" date="2022-11" db="UniProtKB">
        <authorList>
            <consortium name="WormBaseParasite"/>
        </authorList>
    </citation>
    <scope>IDENTIFICATION</scope>
</reference>
<name>A0A915JLA5_ROMCU</name>
<evidence type="ECO:0000313" key="2">
    <source>
        <dbReference type="Proteomes" id="UP000887565"/>
    </source>
</evidence>
<accession>A0A915JLA5</accession>
<proteinExistence type="predicted"/>
<dbReference type="Proteomes" id="UP000887565">
    <property type="component" value="Unplaced"/>
</dbReference>
<dbReference type="AlphaFoldDB" id="A0A915JLA5"/>
<protein>
    <submittedName>
        <fullName evidence="3">Uncharacterized protein</fullName>
    </submittedName>
</protein>
<dbReference type="WBParaSite" id="nRc.2.0.1.t26974-RA">
    <property type="protein sequence ID" value="nRc.2.0.1.t26974-RA"/>
    <property type="gene ID" value="nRc.2.0.1.g26974"/>
</dbReference>
<evidence type="ECO:0000256" key="1">
    <source>
        <dbReference type="SAM" id="MobiDB-lite"/>
    </source>
</evidence>
<evidence type="ECO:0000313" key="3">
    <source>
        <dbReference type="WBParaSite" id="nRc.2.0.1.t26974-RA"/>
    </source>
</evidence>